<dbReference type="SUPFAM" id="SSF46785">
    <property type="entry name" value="Winged helix' DNA-binding domain"/>
    <property type="match status" value="1"/>
</dbReference>
<organism evidence="5 6">
    <name type="scientific">Glaciecola petra</name>
    <dbReference type="NCBI Taxonomy" id="3075602"/>
    <lineage>
        <taxon>Bacteria</taxon>
        <taxon>Pseudomonadati</taxon>
        <taxon>Pseudomonadota</taxon>
        <taxon>Gammaproteobacteria</taxon>
        <taxon>Alteromonadales</taxon>
        <taxon>Alteromonadaceae</taxon>
        <taxon>Glaciecola</taxon>
    </lineage>
</organism>
<reference evidence="5 6" key="1">
    <citation type="submission" date="2023-09" db="EMBL/GenBank/DDBJ databases">
        <authorList>
            <person name="Rey-Velasco X."/>
        </authorList>
    </citation>
    <scope>NUCLEOTIDE SEQUENCE [LARGE SCALE GENOMIC DNA]</scope>
    <source>
        <strain evidence="5 6">P117</strain>
    </source>
</reference>
<dbReference type="SMART" id="SM00895">
    <property type="entry name" value="FCD"/>
    <property type="match status" value="1"/>
</dbReference>
<evidence type="ECO:0000256" key="1">
    <source>
        <dbReference type="ARBA" id="ARBA00023015"/>
    </source>
</evidence>
<dbReference type="Gene3D" id="1.10.10.10">
    <property type="entry name" value="Winged helix-like DNA-binding domain superfamily/Winged helix DNA-binding domain"/>
    <property type="match status" value="1"/>
</dbReference>
<dbReference type="CDD" id="cd07377">
    <property type="entry name" value="WHTH_GntR"/>
    <property type="match status" value="1"/>
</dbReference>
<sequence>MKQAQNLTQQLTHKLGLAIVNGHYPVGEGMPSEANLCEEFEVSRSSTREAVKMLSAKGLVSSRPKQGIKVLPESSWNMFDTDVLSWILQSKPSLKLLKEFTQVRFAIEPLAAELAAKNATPIQLQHIDKALKRMADAENGLDDPLDADISFHSAILEASGNRFFLQLTQFINTALRVSIRYTNHVKGVKTADVNAHAQIYECIKSGDATGARAYVHNILEEALSLIELKL</sequence>
<dbReference type="EMBL" id="JAVRHX010000005">
    <property type="protein sequence ID" value="MDT0596066.1"/>
    <property type="molecule type" value="Genomic_DNA"/>
</dbReference>
<dbReference type="PANTHER" id="PTHR43537:SF44">
    <property type="entry name" value="GNTR FAMILY REGULATORY PROTEIN"/>
    <property type="match status" value="1"/>
</dbReference>
<dbReference type="Proteomes" id="UP001253545">
    <property type="component" value="Unassembled WGS sequence"/>
</dbReference>
<dbReference type="InterPro" id="IPR008920">
    <property type="entry name" value="TF_FadR/GntR_C"/>
</dbReference>
<dbReference type="Pfam" id="PF00392">
    <property type="entry name" value="GntR"/>
    <property type="match status" value="1"/>
</dbReference>
<keyword evidence="3" id="KW-0804">Transcription</keyword>
<dbReference type="InterPro" id="IPR000524">
    <property type="entry name" value="Tscrpt_reg_HTH_GntR"/>
</dbReference>
<keyword evidence="2" id="KW-0238">DNA-binding</keyword>
<dbReference type="PRINTS" id="PR00035">
    <property type="entry name" value="HTHGNTR"/>
</dbReference>
<evidence type="ECO:0000259" key="4">
    <source>
        <dbReference type="PROSITE" id="PS50949"/>
    </source>
</evidence>
<keyword evidence="6" id="KW-1185">Reference proteome</keyword>
<dbReference type="PROSITE" id="PS50949">
    <property type="entry name" value="HTH_GNTR"/>
    <property type="match status" value="1"/>
</dbReference>
<protein>
    <submittedName>
        <fullName evidence="5">FadR/GntR family transcriptional regulator</fullName>
    </submittedName>
</protein>
<dbReference type="RefSeq" id="WP_311369593.1">
    <property type="nucleotide sequence ID" value="NZ_JAVRHX010000005.1"/>
</dbReference>
<feature type="domain" description="HTH gntR-type" evidence="4">
    <location>
        <begin position="5"/>
        <end position="73"/>
    </location>
</feature>
<evidence type="ECO:0000256" key="2">
    <source>
        <dbReference type="ARBA" id="ARBA00023125"/>
    </source>
</evidence>
<evidence type="ECO:0000313" key="5">
    <source>
        <dbReference type="EMBL" id="MDT0596066.1"/>
    </source>
</evidence>
<evidence type="ECO:0000256" key="3">
    <source>
        <dbReference type="ARBA" id="ARBA00023163"/>
    </source>
</evidence>
<evidence type="ECO:0000313" key="6">
    <source>
        <dbReference type="Proteomes" id="UP001253545"/>
    </source>
</evidence>
<dbReference type="SMART" id="SM00345">
    <property type="entry name" value="HTH_GNTR"/>
    <property type="match status" value="1"/>
</dbReference>
<dbReference type="InterPro" id="IPR011711">
    <property type="entry name" value="GntR_C"/>
</dbReference>
<proteinExistence type="predicted"/>
<accession>A0ABU2ZUY1</accession>
<dbReference type="InterPro" id="IPR036390">
    <property type="entry name" value="WH_DNA-bd_sf"/>
</dbReference>
<keyword evidence="1" id="KW-0805">Transcription regulation</keyword>
<dbReference type="PANTHER" id="PTHR43537">
    <property type="entry name" value="TRANSCRIPTIONAL REGULATOR, GNTR FAMILY"/>
    <property type="match status" value="1"/>
</dbReference>
<dbReference type="Gene3D" id="1.20.120.530">
    <property type="entry name" value="GntR ligand-binding domain-like"/>
    <property type="match status" value="1"/>
</dbReference>
<dbReference type="Pfam" id="PF07729">
    <property type="entry name" value="FCD"/>
    <property type="match status" value="1"/>
</dbReference>
<gene>
    <name evidence="5" type="ORF">RM552_14525</name>
</gene>
<dbReference type="InterPro" id="IPR036388">
    <property type="entry name" value="WH-like_DNA-bd_sf"/>
</dbReference>
<dbReference type="SUPFAM" id="SSF48008">
    <property type="entry name" value="GntR ligand-binding domain-like"/>
    <property type="match status" value="1"/>
</dbReference>
<name>A0ABU2ZUY1_9ALTE</name>
<comment type="caution">
    <text evidence="5">The sequence shown here is derived from an EMBL/GenBank/DDBJ whole genome shotgun (WGS) entry which is preliminary data.</text>
</comment>